<dbReference type="AlphaFoldDB" id="A0A1F5G444"/>
<keyword evidence="1" id="KW-1133">Transmembrane helix</keyword>
<evidence type="ECO:0000313" key="2">
    <source>
        <dbReference type="EMBL" id="OGD86617.1"/>
    </source>
</evidence>
<protein>
    <submittedName>
        <fullName evidence="2">Uncharacterized protein</fullName>
    </submittedName>
</protein>
<organism evidence="2 3">
    <name type="scientific">Candidatus Curtissbacteria bacterium RBG_13_35_7</name>
    <dbReference type="NCBI Taxonomy" id="1797705"/>
    <lineage>
        <taxon>Bacteria</taxon>
        <taxon>Candidatus Curtissiibacteriota</taxon>
    </lineage>
</organism>
<name>A0A1F5G444_9BACT</name>
<accession>A0A1F5G444</accession>
<keyword evidence="1" id="KW-0812">Transmembrane</keyword>
<evidence type="ECO:0000256" key="1">
    <source>
        <dbReference type="SAM" id="Phobius"/>
    </source>
</evidence>
<dbReference type="EMBL" id="MFAT01000024">
    <property type="protein sequence ID" value="OGD86617.1"/>
    <property type="molecule type" value="Genomic_DNA"/>
</dbReference>
<reference evidence="2 3" key="1">
    <citation type="journal article" date="2016" name="Nat. Commun.">
        <title>Thousands of microbial genomes shed light on interconnected biogeochemical processes in an aquifer system.</title>
        <authorList>
            <person name="Anantharaman K."/>
            <person name="Brown C.T."/>
            <person name="Hug L.A."/>
            <person name="Sharon I."/>
            <person name="Castelle C.J."/>
            <person name="Probst A.J."/>
            <person name="Thomas B.C."/>
            <person name="Singh A."/>
            <person name="Wilkins M.J."/>
            <person name="Karaoz U."/>
            <person name="Brodie E.L."/>
            <person name="Williams K.H."/>
            <person name="Hubbard S.S."/>
            <person name="Banfield J.F."/>
        </authorList>
    </citation>
    <scope>NUCLEOTIDE SEQUENCE [LARGE SCALE GENOMIC DNA]</scope>
</reference>
<evidence type="ECO:0000313" key="3">
    <source>
        <dbReference type="Proteomes" id="UP000176317"/>
    </source>
</evidence>
<comment type="caution">
    <text evidence="2">The sequence shown here is derived from an EMBL/GenBank/DDBJ whole genome shotgun (WGS) entry which is preliminary data.</text>
</comment>
<dbReference type="Proteomes" id="UP000176317">
    <property type="component" value="Unassembled WGS sequence"/>
</dbReference>
<proteinExistence type="predicted"/>
<sequence>MKEQDTGFMEKQILTEENLPVEKTAPKHQKQREINISFTPLINLKNNLIKFIYLFKKPKYIISIVLLLILLIIFIAFISMQSKPNNNIPKPSPVNTSLSPTSAPNKDLENINKQVEYFNQELKNMETDFENLSFPIIKLNVKF</sequence>
<keyword evidence="1" id="KW-0472">Membrane</keyword>
<gene>
    <name evidence="2" type="ORF">A2164_01795</name>
</gene>
<feature type="transmembrane region" description="Helical" evidence="1">
    <location>
        <begin position="60"/>
        <end position="80"/>
    </location>
</feature>